<comment type="caution">
    <text evidence="17">The sequence shown here is derived from an EMBL/GenBank/DDBJ whole genome shotgun (WGS) entry which is preliminary data.</text>
</comment>
<evidence type="ECO:0000256" key="14">
    <source>
        <dbReference type="ARBA" id="ARBA00032470"/>
    </source>
</evidence>
<evidence type="ECO:0000256" key="3">
    <source>
        <dbReference type="ARBA" id="ARBA00006040"/>
    </source>
</evidence>
<evidence type="ECO:0000256" key="4">
    <source>
        <dbReference type="ARBA" id="ARBA00012441"/>
    </source>
</evidence>
<dbReference type="InParanoid" id="A0A5J5EH27"/>
<dbReference type="EMBL" id="VXIS01000354">
    <property type="protein sequence ID" value="KAA8894256.1"/>
    <property type="molecule type" value="Genomic_DNA"/>
</dbReference>
<protein>
    <recommendedName>
        <fullName evidence="5">Mitochondrial intermediate peptidase</fullName>
        <ecNumber evidence="4">3.4.24.59</ecNumber>
    </recommendedName>
    <alternativeName>
        <fullName evidence="14">Octapeptidyl aminopeptidase</fullName>
    </alternativeName>
</protein>
<evidence type="ECO:0000256" key="13">
    <source>
        <dbReference type="ARBA" id="ARBA00025208"/>
    </source>
</evidence>
<dbReference type="GO" id="GO:0004222">
    <property type="term" value="F:metalloendopeptidase activity"/>
    <property type="evidence" value="ECO:0007669"/>
    <property type="project" value="UniProtKB-EC"/>
</dbReference>
<dbReference type="EC" id="3.4.24.59" evidence="4"/>
<evidence type="ECO:0000256" key="5">
    <source>
        <dbReference type="ARBA" id="ARBA00018046"/>
    </source>
</evidence>
<evidence type="ECO:0000256" key="2">
    <source>
        <dbReference type="ARBA" id="ARBA00004305"/>
    </source>
</evidence>
<sequence>MYRSIVPSWATLCTRCLRRQLVQQQRRRLGTAFAQDGSNIATQKVSSSAASFDPALHAAPGVTSDDRTLREIFDNSEVWSQFLRKAQNPAIPRTGLFQNKDLASPAGFKKFTDRTLAKAKQLVQKIVSASTRDELVRVVQDFDRLSDLLCRIIDMSDFVRSTHPDREIVMAAHEAYGAMFEYMNVLNTTTGLYTTLKRALEDPEVVKRYTPEERVVAEILFKDFEKSGINLPAHLRHRWVKLTSEIAELGSKFVTDMKPEKPVLYFNSSRMMGMDPFIVKSLTTCERVLIPSVGVYANHVLRTVDDPEVRKEVYLANHTSSARQIRVLEELLQRRAELGMLVGYDSYGQLGLMDKMAKTPEAVLKFLRALASANMPAAQVELAALAQLKKEHGVSGSLEPWDRDYYATKLTFAHRNRSKTQVDLNSYFSLGTVMQGLSRLFTRLYGVRFVPREPSPGETWNEDVRRLDVVSETDGHIAVVYCDLFEREGKNANPAHFTVRCSRRLSEEEIAEAAMNGEEADDGMASARRRDTGELYQLPTIALICDFSRPSWGTRPTLLNFREVQTLFHEMGHAVHSMLGRTALHNVAGTRCATDWAELPSVLMEHFAKDPNVLALFARHYHTNEPLPYQLLQDRLARDSLLEASETRHQIILALLDQHYHSSRPLEKDFSSTAVYRAVEREFSLLPHAEGTSWQGFFGHLYGYGATYYSYLFDRAIAARIWKDHFEAAPLDRDRGETFHEEVLRWGGARSGWSCLGGVLRRPELTEGGEEAMMEVGRWGSELK</sequence>
<evidence type="ECO:0000256" key="9">
    <source>
        <dbReference type="ARBA" id="ARBA00022833"/>
    </source>
</evidence>
<keyword evidence="12" id="KW-0496">Mitochondrion</keyword>
<evidence type="ECO:0000256" key="6">
    <source>
        <dbReference type="ARBA" id="ARBA00022670"/>
    </source>
</evidence>
<dbReference type="GO" id="GO:0006518">
    <property type="term" value="P:peptide metabolic process"/>
    <property type="evidence" value="ECO:0007669"/>
    <property type="project" value="TreeGrafter"/>
</dbReference>
<dbReference type="FunFam" id="3.40.390.10:FF:000029">
    <property type="entry name" value="Mitochondrial intermediate peptidase 1"/>
    <property type="match status" value="1"/>
</dbReference>
<comment type="subcellular location">
    <subcellularLocation>
        <location evidence="2">Mitochondrion matrix</location>
    </subcellularLocation>
</comment>
<keyword evidence="11 15" id="KW-0482">Metalloprotease</keyword>
<reference evidence="17 18" key="1">
    <citation type="submission" date="2019-09" db="EMBL/GenBank/DDBJ databases">
        <title>Draft genome of the ectomycorrhizal ascomycete Sphaerosporella brunnea.</title>
        <authorList>
            <consortium name="DOE Joint Genome Institute"/>
            <person name="Benucci G.M."/>
            <person name="Marozzi G."/>
            <person name="Antonielli L."/>
            <person name="Sanchez S."/>
            <person name="Marco P."/>
            <person name="Wang X."/>
            <person name="Falini L.B."/>
            <person name="Barry K."/>
            <person name="Haridas S."/>
            <person name="Lipzen A."/>
            <person name="Labutti K."/>
            <person name="Grigoriev I.V."/>
            <person name="Murat C."/>
            <person name="Martin F."/>
            <person name="Albertini E."/>
            <person name="Donnini D."/>
            <person name="Bonito G."/>
        </authorList>
    </citation>
    <scope>NUCLEOTIDE SEQUENCE [LARGE SCALE GENOMIC DNA]</scope>
    <source>
        <strain evidence="17 18">Sb_GMNB300</strain>
    </source>
</reference>
<name>A0A5J5EH27_9PEZI</name>
<keyword evidence="18" id="KW-1185">Reference proteome</keyword>
<dbReference type="Pfam" id="PF01432">
    <property type="entry name" value="Peptidase_M3"/>
    <property type="match status" value="1"/>
</dbReference>
<dbReference type="GO" id="GO:0046872">
    <property type="term" value="F:metal ion binding"/>
    <property type="evidence" value="ECO:0007669"/>
    <property type="project" value="UniProtKB-UniRule"/>
</dbReference>
<evidence type="ECO:0000256" key="10">
    <source>
        <dbReference type="ARBA" id="ARBA00022946"/>
    </source>
</evidence>
<comment type="similarity">
    <text evidence="3 15">Belongs to the peptidase M3 family.</text>
</comment>
<dbReference type="InterPro" id="IPR045090">
    <property type="entry name" value="Pept_M3A_M3B"/>
</dbReference>
<dbReference type="CDD" id="cd06457">
    <property type="entry name" value="M3A_MIP"/>
    <property type="match status" value="1"/>
</dbReference>
<accession>A0A5J5EH27</accession>
<dbReference type="InterPro" id="IPR024079">
    <property type="entry name" value="MetalloPept_cat_dom_sf"/>
</dbReference>
<dbReference type="Gene3D" id="1.10.1370.10">
    <property type="entry name" value="Neurolysin, domain 3"/>
    <property type="match status" value="1"/>
</dbReference>
<evidence type="ECO:0000256" key="15">
    <source>
        <dbReference type="RuleBase" id="RU003435"/>
    </source>
</evidence>
<dbReference type="AlphaFoldDB" id="A0A5J5EH27"/>
<keyword evidence="10" id="KW-0809">Transit peptide</keyword>
<dbReference type="InterPro" id="IPR024077">
    <property type="entry name" value="Neurolysin/TOP_dom2"/>
</dbReference>
<dbReference type="Gene3D" id="3.40.390.10">
    <property type="entry name" value="Collagenase (Catalytic Domain)"/>
    <property type="match status" value="1"/>
</dbReference>
<evidence type="ECO:0000313" key="18">
    <source>
        <dbReference type="Proteomes" id="UP000326924"/>
    </source>
</evidence>
<evidence type="ECO:0000256" key="7">
    <source>
        <dbReference type="ARBA" id="ARBA00022723"/>
    </source>
</evidence>
<comment type="cofactor">
    <cofactor evidence="15">
        <name>Zn(2+)</name>
        <dbReference type="ChEBI" id="CHEBI:29105"/>
    </cofactor>
    <text evidence="15">Binds 1 zinc ion.</text>
</comment>
<organism evidence="17 18">
    <name type="scientific">Sphaerosporella brunnea</name>
    <dbReference type="NCBI Taxonomy" id="1250544"/>
    <lineage>
        <taxon>Eukaryota</taxon>
        <taxon>Fungi</taxon>
        <taxon>Dikarya</taxon>
        <taxon>Ascomycota</taxon>
        <taxon>Pezizomycotina</taxon>
        <taxon>Pezizomycetes</taxon>
        <taxon>Pezizales</taxon>
        <taxon>Pyronemataceae</taxon>
        <taxon>Sphaerosporella</taxon>
    </lineage>
</organism>
<comment type="catalytic activity">
    <reaction evidence="1">
        <text>Release of an N-terminal octapeptide as second stage of processing of some proteins imported into the mitochondrion.</text>
        <dbReference type="EC" id="3.4.24.59"/>
    </reaction>
</comment>
<proteinExistence type="inferred from homology"/>
<gene>
    <name evidence="17" type="ORF">FN846DRAFT_786700</name>
</gene>
<dbReference type="PANTHER" id="PTHR11804:SF79">
    <property type="entry name" value="MITOCHONDRIAL INTERMEDIATE PEPTIDASE"/>
    <property type="match status" value="1"/>
</dbReference>
<dbReference type="SUPFAM" id="SSF55486">
    <property type="entry name" value="Metalloproteases ('zincins'), catalytic domain"/>
    <property type="match status" value="1"/>
</dbReference>
<comment type="function">
    <text evidence="13">Cleaves proteins, imported into the mitochondrion, to their mature size. While most mitochondrial precursor proteins are processed to the mature form in one step by mitochondrial processing peptidase (MPP), the sequential cleavage by MIP of an octapeptide after initial processing by MPP is a required step for a subgroup of nuclear-encoded precursor proteins destined for the matrix or the inner membrane.</text>
</comment>
<evidence type="ECO:0000256" key="8">
    <source>
        <dbReference type="ARBA" id="ARBA00022801"/>
    </source>
</evidence>
<dbReference type="GO" id="GO:0006627">
    <property type="term" value="P:protein processing involved in protein targeting to mitochondrion"/>
    <property type="evidence" value="ECO:0007669"/>
    <property type="project" value="TreeGrafter"/>
</dbReference>
<dbReference type="PANTHER" id="PTHR11804">
    <property type="entry name" value="PROTEASE M3 THIMET OLIGOPEPTIDASE-RELATED"/>
    <property type="match status" value="1"/>
</dbReference>
<dbReference type="OrthoDB" id="17530at2759"/>
<feature type="domain" description="Peptidase M3A/M3B catalytic" evidence="16">
    <location>
        <begin position="301"/>
        <end position="774"/>
    </location>
</feature>
<dbReference type="InterPro" id="IPR001567">
    <property type="entry name" value="Pept_M3A_M3B_dom"/>
</dbReference>
<evidence type="ECO:0000313" key="17">
    <source>
        <dbReference type="EMBL" id="KAA8894256.1"/>
    </source>
</evidence>
<dbReference type="FunCoup" id="A0A5J5EH27">
    <property type="interactions" value="668"/>
</dbReference>
<dbReference type="Proteomes" id="UP000326924">
    <property type="component" value="Unassembled WGS sequence"/>
</dbReference>
<keyword evidence="7 15" id="KW-0479">Metal-binding</keyword>
<keyword evidence="9 15" id="KW-0862">Zinc</keyword>
<dbReference type="GO" id="GO:0005759">
    <property type="term" value="C:mitochondrial matrix"/>
    <property type="evidence" value="ECO:0007669"/>
    <property type="project" value="UniProtKB-SubCell"/>
</dbReference>
<evidence type="ECO:0000256" key="12">
    <source>
        <dbReference type="ARBA" id="ARBA00023128"/>
    </source>
</evidence>
<evidence type="ECO:0000259" key="16">
    <source>
        <dbReference type="Pfam" id="PF01432"/>
    </source>
</evidence>
<keyword evidence="6 15" id="KW-0645">Protease</keyword>
<evidence type="ECO:0000256" key="11">
    <source>
        <dbReference type="ARBA" id="ARBA00023049"/>
    </source>
</evidence>
<evidence type="ECO:0000256" key="1">
    <source>
        <dbReference type="ARBA" id="ARBA00000436"/>
    </source>
</evidence>
<keyword evidence="8 15" id="KW-0378">Hydrolase</keyword>
<dbReference type="InterPro" id="IPR033851">
    <property type="entry name" value="M3A_MIP"/>
</dbReference>